<dbReference type="RefSeq" id="WP_189066207.1">
    <property type="nucleotide sequence ID" value="NZ_BMQM01000030.1"/>
</dbReference>
<reference evidence="2" key="1">
    <citation type="journal article" date="2019" name="Int. J. Syst. Evol. Microbiol.">
        <title>The Global Catalogue of Microorganisms (GCM) 10K type strain sequencing project: providing services to taxonomists for standard genome sequencing and annotation.</title>
        <authorList>
            <consortium name="The Broad Institute Genomics Platform"/>
            <consortium name="The Broad Institute Genome Sequencing Center for Infectious Disease"/>
            <person name="Wu L."/>
            <person name="Ma J."/>
        </authorList>
    </citation>
    <scope>NUCLEOTIDE SEQUENCE [LARGE SCALE GENOMIC DNA]</scope>
    <source>
        <strain evidence="2">JCM 31404</strain>
    </source>
</reference>
<keyword evidence="2" id="KW-1185">Reference proteome</keyword>
<dbReference type="InterPro" id="IPR001707">
    <property type="entry name" value="Cmp_AcTrfase"/>
</dbReference>
<dbReference type="Gene3D" id="3.30.559.10">
    <property type="entry name" value="Chloramphenicol acetyltransferase-like domain"/>
    <property type="match status" value="1"/>
</dbReference>
<accession>A0ABQ2RZB9</accession>
<evidence type="ECO:0000313" key="1">
    <source>
        <dbReference type="EMBL" id="GGR69365.1"/>
    </source>
</evidence>
<sequence>MRILDLNDWPRRPLFDLFRGYTQPDFNVTATVDVTALRALVRERQVSFMVASTYVLARAANEFTPMRWRIRGDQVVEHDVVHPSVTDADPDGDLFHFCALPYHRSGPEFLRGAREALNDSAARPSVAITPGQDDLLYLSSLPWLHFTSIQHPQHLSPPDSIPRLTTGKFVQQGGRTQMPLSVQVNHALMDGLHVAQYFARVQALLDDPALLDGPLPAQHPERPLSTS</sequence>
<dbReference type="PANTHER" id="PTHR38474">
    <property type="entry name" value="SLR0299 PROTEIN"/>
    <property type="match status" value="1"/>
</dbReference>
<dbReference type="PIRSF" id="PIRSF000440">
    <property type="entry name" value="CAT"/>
    <property type="match status" value="1"/>
</dbReference>
<name>A0ABQ2RZB9_9DEIO</name>
<dbReference type="Proteomes" id="UP000634308">
    <property type="component" value="Unassembled WGS sequence"/>
</dbReference>
<dbReference type="InterPro" id="IPR023213">
    <property type="entry name" value="CAT-like_dom_sf"/>
</dbReference>
<organism evidence="1 2">
    <name type="scientific">Deinococcus seoulensis</name>
    <dbReference type="NCBI Taxonomy" id="1837379"/>
    <lineage>
        <taxon>Bacteria</taxon>
        <taxon>Thermotogati</taxon>
        <taxon>Deinococcota</taxon>
        <taxon>Deinococci</taxon>
        <taxon>Deinococcales</taxon>
        <taxon>Deinococcaceae</taxon>
        <taxon>Deinococcus</taxon>
    </lineage>
</organism>
<dbReference type="PANTHER" id="PTHR38474:SF1">
    <property type="entry name" value="SLR0299 PROTEIN"/>
    <property type="match status" value="1"/>
</dbReference>
<dbReference type="EMBL" id="BMQM01000030">
    <property type="protein sequence ID" value="GGR69365.1"/>
    <property type="molecule type" value="Genomic_DNA"/>
</dbReference>
<dbReference type="SMART" id="SM01059">
    <property type="entry name" value="CAT"/>
    <property type="match status" value="1"/>
</dbReference>
<evidence type="ECO:0000313" key="2">
    <source>
        <dbReference type="Proteomes" id="UP000634308"/>
    </source>
</evidence>
<dbReference type="Pfam" id="PF00302">
    <property type="entry name" value="CAT"/>
    <property type="match status" value="1"/>
</dbReference>
<dbReference type="SUPFAM" id="SSF52777">
    <property type="entry name" value="CoA-dependent acyltransferases"/>
    <property type="match status" value="1"/>
</dbReference>
<gene>
    <name evidence="1" type="primary">cat</name>
    <name evidence="1" type="ORF">GCM10008959_34250</name>
</gene>
<proteinExistence type="predicted"/>
<comment type="caution">
    <text evidence="1">The sequence shown here is derived from an EMBL/GenBank/DDBJ whole genome shotgun (WGS) entry which is preliminary data.</text>
</comment>
<protein>
    <submittedName>
        <fullName evidence="1">Chloramphenicol acetyltransferase</fullName>
    </submittedName>
</protein>